<reference evidence="1 2" key="1">
    <citation type="submission" date="2020-08" db="EMBL/GenBank/DDBJ databases">
        <title>Genomic Encyclopedia of Type Strains, Phase IV (KMG-V): Genome sequencing to study the core and pangenomes of soil and plant-associated prokaryotes.</title>
        <authorList>
            <person name="Whitman W."/>
        </authorList>
    </citation>
    <scope>NUCLEOTIDE SEQUENCE [LARGE SCALE GENOMIC DNA]</scope>
    <source>
        <strain evidence="1 2">M8UP14</strain>
    </source>
</reference>
<gene>
    <name evidence="1" type="ORF">HDF16_005403</name>
</gene>
<dbReference type="AlphaFoldDB" id="A0A7W7ZIR6"/>
<comment type="caution">
    <text evidence="1">The sequence shown here is derived from an EMBL/GenBank/DDBJ whole genome shotgun (WGS) entry which is preliminary data.</text>
</comment>
<dbReference type="EMBL" id="JACHIP010000017">
    <property type="protein sequence ID" value="MBB5060667.1"/>
    <property type="molecule type" value="Genomic_DNA"/>
</dbReference>
<protein>
    <submittedName>
        <fullName evidence="1">Uncharacterized protein</fullName>
    </submittedName>
</protein>
<name>A0A7W7ZIR6_9BACT</name>
<accession>A0A7W7ZIR6</accession>
<evidence type="ECO:0000313" key="1">
    <source>
        <dbReference type="EMBL" id="MBB5060667.1"/>
    </source>
</evidence>
<keyword evidence="2" id="KW-1185">Reference proteome</keyword>
<evidence type="ECO:0000313" key="2">
    <source>
        <dbReference type="Proteomes" id="UP000540989"/>
    </source>
</evidence>
<organism evidence="1 2">
    <name type="scientific">Granulicella aggregans</name>
    <dbReference type="NCBI Taxonomy" id="474949"/>
    <lineage>
        <taxon>Bacteria</taxon>
        <taxon>Pseudomonadati</taxon>
        <taxon>Acidobacteriota</taxon>
        <taxon>Terriglobia</taxon>
        <taxon>Terriglobales</taxon>
        <taxon>Acidobacteriaceae</taxon>
        <taxon>Granulicella</taxon>
    </lineage>
</organism>
<dbReference type="Proteomes" id="UP000540989">
    <property type="component" value="Unassembled WGS sequence"/>
</dbReference>
<proteinExistence type="predicted"/>
<sequence>MPQRICTMSKKTGLPSAKIIDPQNRAMVLAAEECRQPAVFVVGIGVVGSSIGAGYACDSHGKVLALVDGFVVTKLDAA</sequence>